<feature type="chain" id="PRO_5003341083" description="RING-type E3 ubiquitin transferase" evidence="9">
    <location>
        <begin position="24"/>
        <end position="565"/>
    </location>
</feature>
<feature type="signal peptide" evidence="9">
    <location>
        <begin position="1"/>
        <end position="23"/>
    </location>
</feature>
<dbReference type="InterPro" id="IPR013083">
    <property type="entry name" value="Znf_RING/FYVE/PHD"/>
</dbReference>
<dbReference type="PROSITE" id="PS50089">
    <property type="entry name" value="ZF_RING_2"/>
    <property type="match status" value="1"/>
</dbReference>
<accession>F6HNH7</accession>
<dbReference type="STRING" id="29760.F6HNH7"/>
<dbReference type="InterPro" id="IPR001841">
    <property type="entry name" value="Znf_RING"/>
</dbReference>
<dbReference type="PaxDb" id="29760-VIT_13s0019g04100.t01"/>
<dbReference type="SUPFAM" id="SSF57850">
    <property type="entry name" value="RING/U-box"/>
    <property type="match status" value="1"/>
</dbReference>
<dbReference type="PANTHER" id="PTHR22937:SF65">
    <property type="entry name" value="E3 UBIQUITIN-PROTEIN LIGASE ARK2C"/>
    <property type="match status" value="1"/>
</dbReference>
<name>F6HNH7_VITVI</name>
<evidence type="ECO:0000313" key="12">
    <source>
        <dbReference type="Proteomes" id="UP000009183"/>
    </source>
</evidence>
<dbReference type="EMBL" id="FN595998">
    <property type="protein sequence ID" value="CCB56196.1"/>
    <property type="molecule type" value="Genomic_DNA"/>
</dbReference>
<organism evidence="11 12">
    <name type="scientific">Vitis vinifera</name>
    <name type="common">Grape</name>
    <dbReference type="NCBI Taxonomy" id="29760"/>
    <lineage>
        <taxon>Eukaryota</taxon>
        <taxon>Viridiplantae</taxon>
        <taxon>Streptophyta</taxon>
        <taxon>Embryophyta</taxon>
        <taxon>Tracheophyta</taxon>
        <taxon>Spermatophyta</taxon>
        <taxon>Magnoliopsida</taxon>
        <taxon>eudicotyledons</taxon>
        <taxon>Gunneridae</taxon>
        <taxon>Pentapetalae</taxon>
        <taxon>rosids</taxon>
        <taxon>Vitales</taxon>
        <taxon>Vitaceae</taxon>
        <taxon>Viteae</taxon>
        <taxon>Vitis</taxon>
    </lineage>
</organism>
<keyword evidence="4" id="KW-0479">Metal-binding</keyword>
<protein>
    <recommendedName>
        <fullName evidence="2">RING-type E3 ubiquitin transferase</fullName>
        <ecNumber evidence="2">2.3.2.27</ecNumber>
    </recommendedName>
</protein>
<dbReference type="FunFam" id="3.30.40.10:FF:000538">
    <property type="entry name" value="E3 ubiquitin-protein ligase MBR2 isoform A"/>
    <property type="match status" value="1"/>
</dbReference>
<feature type="domain" description="RING-type" evidence="10">
    <location>
        <begin position="512"/>
        <end position="554"/>
    </location>
</feature>
<evidence type="ECO:0000256" key="2">
    <source>
        <dbReference type="ARBA" id="ARBA00012483"/>
    </source>
</evidence>
<dbReference type="eggNOG" id="KOG0800">
    <property type="taxonomic scope" value="Eukaryota"/>
</dbReference>
<evidence type="ECO:0000259" key="10">
    <source>
        <dbReference type="PROSITE" id="PS50089"/>
    </source>
</evidence>
<comment type="catalytic activity">
    <reaction evidence="1">
        <text>S-ubiquitinyl-[E2 ubiquitin-conjugating enzyme]-L-cysteine + [acceptor protein]-L-lysine = [E2 ubiquitin-conjugating enzyme]-L-cysteine + N(6)-ubiquitinyl-[acceptor protein]-L-lysine.</text>
        <dbReference type="EC" id="2.3.2.27"/>
    </reaction>
</comment>
<dbReference type="Proteomes" id="UP000009183">
    <property type="component" value="Chromosome 13"/>
</dbReference>
<evidence type="ECO:0000256" key="3">
    <source>
        <dbReference type="ARBA" id="ARBA00022679"/>
    </source>
</evidence>
<dbReference type="SMART" id="SM00184">
    <property type="entry name" value="RING"/>
    <property type="match status" value="1"/>
</dbReference>
<evidence type="ECO:0000256" key="8">
    <source>
        <dbReference type="PROSITE-ProRule" id="PRU00175"/>
    </source>
</evidence>
<dbReference type="GO" id="GO:0008270">
    <property type="term" value="F:zinc ion binding"/>
    <property type="evidence" value="ECO:0007669"/>
    <property type="project" value="UniProtKB-KW"/>
</dbReference>
<keyword evidence="6" id="KW-0833">Ubl conjugation pathway</keyword>
<dbReference type="GO" id="GO:0061630">
    <property type="term" value="F:ubiquitin protein ligase activity"/>
    <property type="evidence" value="ECO:0000318"/>
    <property type="project" value="GO_Central"/>
</dbReference>
<evidence type="ECO:0000256" key="5">
    <source>
        <dbReference type="ARBA" id="ARBA00022771"/>
    </source>
</evidence>
<dbReference type="OrthoDB" id="8062037at2759"/>
<evidence type="ECO:0000256" key="1">
    <source>
        <dbReference type="ARBA" id="ARBA00000900"/>
    </source>
</evidence>
<evidence type="ECO:0000256" key="7">
    <source>
        <dbReference type="ARBA" id="ARBA00022833"/>
    </source>
</evidence>
<dbReference type="Gene3D" id="3.30.40.10">
    <property type="entry name" value="Zinc/RING finger domain, C3HC4 (zinc finger)"/>
    <property type="match status" value="1"/>
</dbReference>
<keyword evidence="12" id="KW-1185">Reference proteome</keyword>
<sequence length="565" mass="63181">MIGPLQMRLVFHLPFLLTFEAMGHRYFTNSFQMSVADQDQNQYHMDAYQSYIHSGRAVDPVYGSYVHQMENALTSGVSSAFPRNLNCGTNEHSLSSFSMQRPCFQAAVPGPSHDPFSHLSAAGTFYRTQENNASHAHSTYYNRSTIHEVEGGSQDPAVQNSRGPFKRKSPSISIAYERGIPSRFYDAGSSSGFSEFHLDKPTLDYQNYFYGPGLSHYGASSLSISGEASLRNVRRRSRFEWEPNRTTGHLSSYSSHYYCPTTNLINHSSRVDLANLTANSTTYERSHTAVPPAGYGRFLNSETNGLSHETDRFVVGRSTVDISGYHHGSVSSRFPISLPQYLHGLSGQSVREGHSSYSQRFIPSYRSGLSYPHLGHEAAHSENGLQFPSETFSSRYPRPSAASGWRNSYRNERSRIASERYQSLSNAADTHAQMESEAVIMVDSSSLYGSRNLFDQYGDMRLDIDDMSYEELLALGESIGNVSTGLSEDMVSKCLTKTTYHSSDQNQEEAMCTICLEEYKSKEEVGRMKNCGHDYHVGCIRKWLSLKNFCAICKAPALADGLKEE</sequence>
<evidence type="ECO:0000256" key="9">
    <source>
        <dbReference type="SAM" id="SignalP"/>
    </source>
</evidence>
<dbReference type="CDD" id="cd16469">
    <property type="entry name" value="RING-H2_RNF24-like"/>
    <property type="match status" value="1"/>
</dbReference>
<dbReference type="SMR" id="F6HNH7"/>
<reference evidence="12" key="1">
    <citation type="journal article" date="2007" name="Nature">
        <title>The grapevine genome sequence suggests ancestral hexaploidization in major angiosperm phyla.</title>
        <authorList>
            <consortium name="The French-Italian Public Consortium for Grapevine Genome Characterization."/>
            <person name="Jaillon O."/>
            <person name="Aury J.-M."/>
            <person name="Noel B."/>
            <person name="Policriti A."/>
            <person name="Clepet C."/>
            <person name="Casagrande A."/>
            <person name="Choisne N."/>
            <person name="Aubourg S."/>
            <person name="Vitulo N."/>
            <person name="Jubin C."/>
            <person name="Vezzi A."/>
            <person name="Legeai F."/>
            <person name="Hugueney P."/>
            <person name="Dasilva C."/>
            <person name="Horner D."/>
            <person name="Mica E."/>
            <person name="Jublot D."/>
            <person name="Poulain J."/>
            <person name="Bruyere C."/>
            <person name="Billault A."/>
            <person name="Segurens B."/>
            <person name="Gouyvenoux M."/>
            <person name="Ugarte E."/>
            <person name="Cattonaro F."/>
            <person name="Anthouard V."/>
            <person name="Vico V."/>
            <person name="Del Fabbro C."/>
            <person name="Alaux M."/>
            <person name="Di Gaspero G."/>
            <person name="Dumas V."/>
            <person name="Felice N."/>
            <person name="Paillard S."/>
            <person name="Juman I."/>
            <person name="Moroldo M."/>
            <person name="Scalabrin S."/>
            <person name="Canaguier A."/>
            <person name="Le Clainche I."/>
            <person name="Malacrida G."/>
            <person name="Durand E."/>
            <person name="Pesole G."/>
            <person name="Laucou V."/>
            <person name="Chatelet P."/>
            <person name="Merdinoglu D."/>
            <person name="Delledonne M."/>
            <person name="Pezzotti M."/>
            <person name="Lecharny A."/>
            <person name="Scarpelli C."/>
            <person name="Artiguenave F."/>
            <person name="Pe M.E."/>
            <person name="Valle G."/>
            <person name="Morgante M."/>
            <person name="Caboche M."/>
            <person name="Adam-Blondon A.-F."/>
            <person name="Weissenbach J."/>
            <person name="Quetier F."/>
            <person name="Wincker P."/>
        </authorList>
    </citation>
    <scope>NUCLEOTIDE SEQUENCE [LARGE SCALE GENOMIC DNA]</scope>
    <source>
        <strain evidence="12">cv. Pinot noir / PN40024</strain>
    </source>
</reference>
<evidence type="ECO:0000256" key="4">
    <source>
        <dbReference type="ARBA" id="ARBA00022723"/>
    </source>
</evidence>
<gene>
    <name evidence="11" type="ordered locus">VIT_13s0019g04100</name>
</gene>
<dbReference type="InterPro" id="IPR045191">
    <property type="entry name" value="MBR1/2-like"/>
</dbReference>
<keyword evidence="9" id="KW-0732">Signal</keyword>
<dbReference type="HOGENOM" id="CLU_036557_0_0_1"/>
<keyword evidence="3" id="KW-0808">Transferase</keyword>
<dbReference type="PANTHER" id="PTHR22937">
    <property type="entry name" value="E3 UBIQUITIN-PROTEIN LIGASE RNF165"/>
    <property type="match status" value="1"/>
</dbReference>
<dbReference type="InParanoid" id="F6HNH7"/>
<dbReference type="EC" id="2.3.2.27" evidence="2"/>
<dbReference type="AlphaFoldDB" id="F6HNH7"/>
<evidence type="ECO:0000256" key="6">
    <source>
        <dbReference type="ARBA" id="ARBA00022786"/>
    </source>
</evidence>
<dbReference type="Pfam" id="PF13639">
    <property type="entry name" value="zf-RING_2"/>
    <property type="match status" value="1"/>
</dbReference>
<dbReference type="ExpressionAtlas" id="F6HNH7">
    <property type="expression patterns" value="baseline and differential"/>
</dbReference>
<keyword evidence="7" id="KW-0862">Zinc</keyword>
<evidence type="ECO:0000313" key="11">
    <source>
        <dbReference type="EMBL" id="CCB56196.1"/>
    </source>
</evidence>
<keyword evidence="5 8" id="KW-0863">Zinc-finger</keyword>
<proteinExistence type="predicted"/>